<feature type="non-terminal residue" evidence="1">
    <location>
        <position position="212"/>
    </location>
</feature>
<evidence type="ECO:0000313" key="2">
    <source>
        <dbReference type="Proteomes" id="UP000230658"/>
    </source>
</evidence>
<gene>
    <name evidence="1" type="ORF">COZ26_00005</name>
</gene>
<proteinExistence type="predicted"/>
<sequence length="212" mass="23879">KKISEQYQMVVQNHYGFKSQHCLPTAIVEPIMEAAVATNLTIQLVQQLETELMLQHSHLTSPYRLLATFVLPELTQELDSILRNHTAENVTEQDLKCFLGDCLECVYRNPSDPFNKKDTIVQECCAGWKVDSIGASKLEDFFVGLVRVARLEVPIGPEIKMNQQFQALYQSFGGSASHSWIQNMPFIGGGRAIHHTLRLLQAFGSVVYNTPE</sequence>
<accession>A0A2M7MI56</accession>
<organism evidence="1 2">
    <name type="scientific">Candidatus Kuenenbacteria bacterium CG_4_10_14_3_um_filter_39_14</name>
    <dbReference type="NCBI Taxonomy" id="1974614"/>
    <lineage>
        <taxon>Bacteria</taxon>
        <taxon>Candidatus Kueneniibacteriota</taxon>
    </lineage>
</organism>
<evidence type="ECO:0000313" key="1">
    <source>
        <dbReference type="EMBL" id="PIX92774.1"/>
    </source>
</evidence>
<protein>
    <submittedName>
        <fullName evidence="1">Uncharacterized protein</fullName>
    </submittedName>
</protein>
<feature type="non-terminal residue" evidence="1">
    <location>
        <position position="1"/>
    </location>
</feature>
<reference evidence="2" key="1">
    <citation type="submission" date="2017-09" db="EMBL/GenBank/DDBJ databases">
        <title>Depth-based differentiation of microbial function through sediment-hosted aquifers and enrichment of novel symbionts in the deep terrestrial subsurface.</title>
        <authorList>
            <person name="Probst A.J."/>
            <person name="Ladd B."/>
            <person name="Jarett J.K."/>
            <person name="Geller-Mcgrath D.E."/>
            <person name="Sieber C.M.K."/>
            <person name="Emerson J.B."/>
            <person name="Anantharaman K."/>
            <person name="Thomas B.C."/>
            <person name="Malmstrom R."/>
            <person name="Stieglmeier M."/>
            <person name="Klingl A."/>
            <person name="Woyke T."/>
            <person name="Ryan C.M."/>
            <person name="Banfield J.F."/>
        </authorList>
    </citation>
    <scope>NUCLEOTIDE SEQUENCE [LARGE SCALE GENOMIC DNA]</scope>
</reference>
<comment type="caution">
    <text evidence="1">The sequence shown here is derived from an EMBL/GenBank/DDBJ whole genome shotgun (WGS) entry which is preliminary data.</text>
</comment>
<name>A0A2M7MI56_9BACT</name>
<dbReference type="EMBL" id="PFJV01000001">
    <property type="protein sequence ID" value="PIX92774.1"/>
    <property type="molecule type" value="Genomic_DNA"/>
</dbReference>
<dbReference type="Proteomes" id="UP000230658">
    <property type="component" value="Unassembled WGS sequence"/>
</dbReference>
<dbReference type="AlphaFoldDB" id="A0A2M7MI56"/>